<dbReference type="EMBL" id="FZOY01000005">
    <property type="protein sequence ID" value="SNT04411.1"/>
    <property type="molecule type" value="Genomic_DNA"/>
</dbReference>
<dbReference type="InterPro" id="IPR011499">
    <property type="entry name" value="Lipid_A_biosynth_N"/>
</dbReference>
<accession>A0A239JES0</accession>
<dbReference type="GO" id="GO:0016020">
    <property type="term" value="C:membrane"/>
    <property type="evidence" value="ECO:0007669"/>
    <property type="project" value="GOC"/>
</dbReference>
<feature type="transmembrane region" description="Helical" evidence="1">
    <location>
        <begin position="76"/>
        <end position="94"/>
    </location>
</feature>
<keyword evidence="1" id="KW-0812">Transmembrane</keyword>
<keyword evidence="1" id="KW-0472">Membrane</keyword>
<evidence type="ECO:0000313" key="3">
    <source>
        <dbReference type="EMBL" id="SNT04411.1"/>
    </source>
</evidence>
<evidence type="ECO:0000313" key="4">
    <source>
        <dbReference type="Proteomes" id="UP000198426"/>
    </source>
</evidence>
<feature type="transmembrane region" description="Helical" evidence="1">
    <location>
        <begin position="48"/>
        <end position="70"/>
    </location>
</feature>
<dbReference type="GO" id="GO:0008915">
    <property type="term" value="F:lipid-A-disaccharide synthase activity"/>
    <property type="evidence" value="ECO:0007669"/>
    <property type="project" value="InterPro"/>
</dbReference>
<dbReference type="Proteomes" id="UP000198426">
    <property type="component" value="Unassembled WGS sequence"/>
</dbReference>
<feature type="transmembrane region" description="Helical" evidence="1">
    <location>
        <begin position="17"/>
        <end position="36"/>
    </location>
</feature>
<reference evidence="3 4" key="1">
    <citation type="submission" date="2017-06" db="EMBL/GenBank/DDBJ databases">
        <authorList>
            <person name="Kim H.J."/>
            <person name="Triplett B.A."/>
        </authorList>
    </citation>
    <scope>NUCLEOTIDE SEQUENCE [LARGE SCALE GENOMIC DNA]</scope>
    <source>
        <strain evidence="3 4">DSM 29339</strain>
    </source>
</reference>
<evidence type="ECO:0000259" key="2">
    <source>
        <dbReference type="SMART" id="SM01259"/>
    </source>
</evidence>
<gene>
    <name evidence="3" type="ORF">SAMN05421757_105247</name>
</gene>
<protein>
    <submittedName>
        <fullName evidence="3">Uncharacterized N-terminal domain of lipid-A-disaccharide synthase</fullName>
    </submittedName>
</protein>
<name>A0A239JES0_9RHOB</name>
<keyword evidence="4" id="KW-1185">Reference proteome</keyword>
<dbReference type="SMART" id="SM01259">
    <property type="entry name" value="LAB_N"/>
    <property type="match status" value="1"/>
</dbReference>
<proteinExistence type="predicted"/>
<organism evidence="3 4">
    <name type="scientific">Tropicimonas sediminicola</name>
    <dbReference type="NCBI Taxonomy" id="1031541"/>
    <lineage>
        <taxon>Bacteria</taxon>
        <taxon>Pseudomonadati</taxon>
        <taxon>Pseudomonadota</taxon>
        <taxon>Alphaproteobacteria</taxon>
        <taxon>Rhodobacterales</taxon>
        <taxon>Roseobacteraceae</taxon>
        <taxon>Tropicimonas</taxon>
    </lineage>
</organism>
<keyword evidence="1" id="KW-1133">Transmembrane helix</keyword>
<dbReference type="GO" id="GO:0009245">
    <property type="term" value="P:lipid A biosynthetic process"/>
    <property type="evidence" value="ECO:0007669"/>
    <property type="project" value="InterPro"/>
</dbReference>
<dbReference type="AlphaFoldDB" id="A0A239JES0"/>
<sequence length="103" mass="12025">MVETMFKWLAVDSWFEFWWVIVGLGGQLLFTARFLVQWIASERAGRSIVPLAFWYLSIGGGLVLLAYALFRKDPVFILGQSTGLFIYSRNLWLIHAERRRQPE</sequence>
<evidence type="ECO:0000256" key="1">
    <source>
        <dbReference type="SAM" id="Phobius"/>
    </source>
</evidence>
<dbReference type="Pfam" id="PF07578">
    <property type="entry name" value="LAB_N"/>
    <property type="match status" value="1"/>
</dbReference>
<dbReference type="InterPro" id="IPR014546">
    <property type="entry name" value="UCP028440_lipidA_biosyn"/>
</dbReference>
<dbReference type="OrthoDB" id="9793186at2"/>
<dbReference type="RefSeq" id="WP_089233818.1">
    <property type="nucleotide sequence ID" value="NZ_FZOY01000005.1"/>
</dbReference>
<dbReference type="PIRSF" id="PIRSF028440">
    <property type="entry name" value="UCP_LAB_N"/>
    <property type="match status" value="1"/>
</dbReference>
<feature type="domain" description="Lipid A biosynthesis N-terminal" evidence="2">
    <location>
        <begin position="22"/>
        <end position="93"/>
    </location>
</feature>